<evidence type="ECO:0000256" key="2">
    <source>
        <dbReference type="ARBA" id="ARBA00022603"/>
    </source>
</evidence>
<feature type="binding site" evidence="5">
    <location>
        <position position="87"/>
    </location>
    <ligand>
        <name>S-adenosyl-L-methionine</name>
        <dbReference type="ChEBI" id="CHEBI:59789"/>
    </ligand>
</feature>
<organism evidence="6 7">
    <name type="scientific">Namhaeicola litoreus</name>
    <dbReference type="NCBI Taxonomy" id="1052145"/>
    <lineage>
        <taxon>Bacteria</taxon>
        <taxon>Pseudomonadati</taxon>
        <taxon>Bacteroidota</taxon>
        <taxon>Flavobacteriia</taxon>
        <taxon>Flavobacteriales</taxon>
        <taxon>Flavobacteriaceae</taxon>
        <taxon>Namhaeicola</taxon>
    </lineage>
</organism>
<dbReference type="Pfam" id="PF01209">
    <property type="entry name" value="Ubie_methyltran"/>
    <property type="match status" value="1"/>
</dbReference>
<keyword evidence="4 5" id="KW-0949">S-adenosyl-L-methionine</keyword>
<comment type="caution">
    <text evidence="5">Lacks conserved residue(s) required for the propagation of feature annotation.</text>
</comment>
<gene>
    <name evidence="6" type="primary">ubiE</name>
    <name evidence="5" type="synonym">menG</name>
    <name evidence="6" type="ORF">ACFQ39_02095</name>
</gene>
<dbReference type="CDD" id="cd02440">
    <property type="entry name" value="AdoMet_MTases"/>
    <property type="match status" value="1"/>
</dbReference>
<dbReference type="PROSITE" id="PS01184">
    <property type="entry name" value="UBIE_2"/>
    <property type="match status" value="1"/>
</dbReference>
<comment type="similarity">
    <text evidence="5">Belongs to the class I-like SAM-binding methyltransferase superfamily. MenG/UbiE family.</text>
</comment>
<dbReference type="Proteomes" id="UP001597201">
    <property type="component" value="Unassembled WGS sequence"/>
</dbReference>
<dbReference type="PANTHER" id="PTHR43591">
    <property type="entry name" value="METHYLTRANSFERASE"/>
    <property type="match status" value="1"/>
</dbReference>
<dbReference type="PROSITE" id="PS51608">
    <property type="entry name" value="SAM_MT_UBIE"/>
    <property type="match status" value="1"/>
</dbReference>
<comment type="catalytic activity">
    <reaction evidence="5">
        <text>a 2-demethylmenaquinol + S-adenosyl-L-methionine = a menaquinol + S-adenosyl-L-homocysteine + H(+)</text>
        <dbReference type="Rhea" id="RHEA:42640"/>
        <dbReference type="Rhea" id="RHEA-COMP:9539"/>
        <dbReference type="Rhea" id="RHEA-COMP:9563"/>
        <dbReference type="ChEBI" id="CHEBI:15378"/>
        <dbReference type="ChEBI" id="CHEBI:18151"/>
        <dbReference type="ChEBI" id="CHEBI:55437"/>
        <dbReference type="ChEBI" id="CHEBI:57856"/>
        <dbReference type="ChEBI" id="CHEBI:59789"/>
        <dbReference type="EC" id="2.1.1.163"/>
    </reaction>
</comment>
<comment type="pathway">
    <text evidence="5">Quinol/quinone metabolism; menaquinone biosynthesis; menaquinol from 1,4-dihydroxy-2-naphthoate: step 2/2.</text>
</comment>
<dbReference type="NCBIfam" id="NF001244">
    <property type="entry name" value="PRK00216.1-5"/>
    <property type="match status" value="1"/>
</dbReference>
<name>A0ABW3XZH4_9FLAO</name>
<evidence type="ECO:0000313" key="7">
    <source>
        <dbReference type="Proteomes" id="UP001597201"/>
    </source>
</evidence>
<feature type="binding site" evidence="5">
    <location>
        <position position="68"/>
    </location>
    <ligand>
        <name>S-adenosyl-L-methionine</name>
        <dbReference type="ChEBI" id="CHEBI:59789"/>
    </ligand>
</feature>
<dbReference type="NCBIfam" id="TIGR01934">
    <property type="entry name" value="MenG_MenH_UbiE"/>
    <property type="match status" value="1"/>
</dbReference>
<evidence type="ECO:0000256" key="4">
    <source>
        <dbReference type="ARBA" id="ARBA00022691"/>
    </source>
</evidence>
<protein>
    <recommendedName>
        <fullName evidence="5">Demethylmenaquinone methyltransferase</fullName>
        <ecNumber evidence="5">2.1.1.163</ecNumber>
    </recommendedName>
</protein>
<keyword evidence="3 5" id="KW-0808">Transferase</keyword>
<dbReference type="SUPFAM" id="SSF53335">
    <property type="entry name" value="S-adenosyl-L-methionine-dependent methyltransferases"/>
    <property type="match status" value="1"/>
</dbReference>
<dbReference type="GO" id="GO:0032259">
    <property type="term" value="P:methylation"/>
    <property type="evidence" value="ECO:0007669"/>
    <property type="project" value="UniProtKB-KW"/>
</dbReference>
<keyword evidence="7" id="KW-1185">Reference proteome</keyword>
<dbReference type="Gene3D" id="3.40.50.150">
    <property type="entry name" value="Vaccinia Virus protein VP39"/>
    <property type="match status" value="1"/>
</dbReference>
<proteinExistence type="inferred from homology"/>
<dbReference type="GO" id="GO:0043770">
    <property type="term" value="F:demethylmenaquinone methyltransferase activity"/>
    <property type="evidence" value="ECO:0007669"/>
    <property type="project" value="UniProtKB-EC"/>
</dbReference>
<dbReference type="InterPro" id="IPR029063">
    <property type="entry name" value="SAM-dependent_MTases_sf"/>
</dbReference>
<evidence type="ECO:0000256" key="5">
    <source>
        <dbReference type="HAMAP-Rule" id="MF_01813"/>
    </source>
</evidence>
<reference evidence="7" key="1">
    <citation type="journal article" date="2019" name="Int. J. Syst. Evol. Microbiol.">
        <title>The Global Catalogue of Microorganisms (GCM) 10K type strain sequencing project: providing services to taxonomists for standard genome sequencing and annotation.</title>
        <authorList>
            <consortium name="The Broad Institute Genomics Platform"/>
            <consortium name="The Broad Institute Genome Sequencing Center for Infectious Disease"/>
            <person name="Wu L."/>
            <person name="Ma J."/>
        </authorList>
    </citation>
    <scope>NUCLEOTIDE SEQUENCE [LARGE SCALE GENOMIC DNA]</scope>
    <source>
        <strain evidence="7">CCUG 61485</strain>
    </source>
</reference>
<accession>A0ABW3XZH4</accession>
<comment type="caution">
    <text evidence="6">The sequence shown here is derived from an EMBL/GenBank/DDBJ whole genome shotgun (WGS) entry which is preliminary data.</text>
</comment>
<evidence type="ECO:0000313" key="6">
    <source>
        <dbReference type="EMBL" id="MFD1314392.1"/>
    </source>
</evidence>
<evidence type="ECO:0000256" key="3">
    <source>
        <dbReference type="ARBA" id="ARBA00022679"/>
    </source>
</evidence>
<dbReference type="InterPro" id="IPR023576">
    <property type="entry name" value="UbiE/COQ5_MeTrFase_CS"/>
</dbReference>
<comment type="function">
    <text evidence="5">Methyltransferase required for the conversion of demethylmenaquinol (DMKH2) to menaquinol (MKH2).</text>
</comment>
<feature type="binding site" evidence="5">
    <location>
        <begin position="115"/>
        <end position="116"/>
    </location>
    <ligand>
        <name>S-adenosyl-L-methionine</name>
        <dbReference type="ChEBI" id="CHEBI:59789"/>
    </ligand>
</feature>
<dbReference type="EC" id="2.1.1.163" evidence="5"/>
<keyword evidence="1 5" id="KW-0474">Menaquinone biosynthesis</keyword>
<dbReference type="GO" id="GO:0008425">
    <property type="term" value="F:2-methoxy-6-polyprenyl-1,4-benzoquinol methyltransferase activity"/>
    <property type="evidence" value="ECO:0007669"/>
    <property type="project" value="UniProtKB-EC"/>
</dbReference>
<keyword evidence="2 5" id="KW-0489">Methyltransferase</keyword>
<dbReference type="HAMAP" id="MF_01813">
    <property type="entry name" value="MenG_UbiE_methyltr"/>
    <property type="match status" value="1"/>
</dbReference>
<dbReference type="PANTHER" id="PTHR43591:SF24">
    <property type="entry name" value="2-METHOXY-6-POLYPRENYL-1,4-BENZOQUINOL METHYLASE, MITOCHONDRIAL"/>
    <property type="match status" value="1"/>
</dbReference>
<sequence>MSKKVTPYKNSTLGKKEQVREMFDNVSGNYDFLNRLFTMGIDQGWRKKVVKIATQNKAKKALDVATGTGDLAVMLAEAGVEEVIGLDLSPGMLALGKEKVHQKKLDHKIEMIIGDSENLPFEDNTFDAITVGFGVRNFENLEKGLSEILRVLKPKGTFVVLETSQPTRTPFKQGYNLYGKYVIPTLGKLFSKDKSAYNYLPESAAAFPYGMVFCEILKKVGFTTAVDLPQHQGIATIYEATK</sequence>
<dbReference type="EMBL" id="JBHTMY010000002">
    <property type="protein sequence ID" value="MFD1314392.1"/>
    <property type="molecule type" value="Genomic_DNA"/>
</dbReference>
<dbReference type="RefSeq" id="WP_377175948.1">
    <property type="nucleotide sequence ID" value="NZ_JBHTMY010000002.1"/>
</dbReference>
<dbReference type="InterPro" id="IPR004033">
    <property type="entry name" value="UbiE/COQ5_MeTrFase"/>
</dbReference>
<evidence type="ECO:0000256" key="1">
    <source>
        <dbReference type="ARBA" id="ARBA00022428"/>
    </source>
</evidence>